<evidence type="ECO:0000256" key="1">
    <source>
        <dbReference type="ARBA" id="ARBA00022603"/>
    </source>
</evidence>
<dbReference type="SMART" id="SM00967">
    <property type="entry name" value="SpoU_sub_bind"/>
    <property type="match status" value="1"/>
</dbReference>
<sequence>MAKEENLIFGIRAVIEAVNSNAPISKVIIKKGLTGNLASELLGKLKHENIPFQYVPIEAFSKFQNKNHQGVIAYTASIEYQKFDDILPKLQEQNSPPFLLVLDRVTDVRNFGAIVRTAECAGVDAIIVPAKGAASVGSDAIKTSAGALYNLPICRVGSLKMFCYQLKDNGFRIISASEKGKKDLYNADFAGPIAIVMGAEDTGIHPEVLKLSDEVVRIPLKGKIESLNVSVATGVMLYEALRQRSL</sequence>
<dbReference type="RefSeq" id="WP_173073190.1">
    <property type="nucleotide sequence ID" value="NZ_CP041345.1"/>
</dbReference>
<dbReference type="PANTHER" id="PTHR46429">
    <property type="entry name" value="23S RRNA (GUANOSINE-2'-O-)-METHYLTRANSFERASE RLMB"/>
    <property type="match status" value="1"/>
</dbReference>
<feature type="domain" description="RNA 2-O ribose methyltransferase substrate binding" evidence="3">
    <location>
        <begin position="7"/>
        <end position="81"/>
    </location>
</feature>
<evidence type="ECO:0000313" key="5">
    <source>
        <dbReference type="Proteomes" id="UP000500961"/>
    </source>
</evidence>
<dbReference type="InterPro" id="IPR029028">
    <property type="entry name" value="Alpha/beta_knot_MTases"/>
</dbReference>
<dbReference type="GO" id="GO:0006396">
    <property type="term" value="P:RNA processing"/>
    <property type="evidence" value="ECO:0007669"/>
    <property type="project" value="InterPro"/>
</dbReference>
<dbReference type="GO" id="GO:0008173">
    <property type="term" value="F:RNA methyltransferase activity"/>
    <property type="evidence" value="ECO:0007669"/>
    <property type="project" value="InterPro"/>
</dbReference>
<organism evidence="4 5">
    <name type="scientific">Tenuifilum thalassicum</name>
    <dbReference type="NCBI Taxonomy" id="2590900"/>
    <lineage>
        <taxon>Bacteria</taxon>
        <taxon>Pseudomonadati</taxon>
        <taxon>Bacteroidota</taxon>
        <taxon>Bacteroidia</taxon>
        <taxon>Bacteroidales</taxon>
        <taxon>Tenuifilaceae</taxon>
        <taxon>Tenuifilum</taxon>
    </lineage>
</organism>
<dbReference type="InterPro" id="IPR004441">
    <property type="entry name" value="rRNA_MeTrfase_TrmH"/>
</dbReference>
<reference evidence="4 5" key="1">
    <citation type="submission" date="2019-07" db="EMBL/GenBank/DDBJ databases">
        <title>Thalassofilum flectens gen. nov., sp. nov., a novel moderate thermophilic anaerobe from a shallow sea hot spring in Kunashir Island (Russia), representing a new family in the order Bacteroidales, and proposal of Thalassofilacea fam. nov.</title>
        <authorList>
            <person name="Kochetkova T.V."/>
            <person name="Podosokorskaya O.A."/>
            <person name="Novikov A."/>
            <person name="Elcheninov A.G."/>
            <person name="Toshchakov S.V."/>
            <person name="Kublanov I.V."/>
        </authorList>
    </citation>
    <scope>NUCLEOTIDE SEQUENCE [LARGE SCALE GENOMIC DNA]</scope>
    <source>
        <strain evidence="4 5">38-H</strain>
    </source>
</reference>
<evidence type="ECO:0000259" key="3">
    <source>
        <dbReference type="SMART" id="SM00967"/>
    </source>
</evidence>
<proteinExistence type="predicted"/>
<evidence type="ECO:0000256" key="2">
    <source>
        <dbReference type="ARBA" id="ARBA00022679"/>
    </source>
</evidence>
<dbReference type="Gene3D" id="3.40.1280.10">
    <property type="match status" value="1"/>
</dbReference>
<dbReference type="Pfam" id="PF08032">
    <property type="entry name" value="SpoU_sub_bind"/>
    <property type="match status" value="1"/>
</dbReference>
<protein>
    <submittedName>
        <fullName evidence="4">23S rRNA (Guanosine(2251)-2'-O)-methyltransferase RlmB</fullName>
    </submittedName>
</protein>
<dbReference type="Proteomes" id="UP000500961">
    <property type="component" value="Chromosome"/>
</dbReference>
<dbReference type="KEGG" id="ttz:FHG85_03920"/>
<dbReference type="InterPro" id="IPR013123">
    <property type="entry name" value="SpoU_subst-bd"/>
</dbReference>
<dbReference type="EMBL" id="CP041345">
    <property type="protein sequence ID" value="QKG79447.1"/>
    <property type="molecule type" value="Genomic_DNA"/>
</dbReference>
<name>A0A7D3XDW9_9BACT</name>
<accession>A0A7D3XDW9</accession>
<dbReference type="CDD" id="cd18103">
    <property type="entry name" value="SpoU-like_RlmB"/>
    <property type="match status" value="1"/>
</dbReference>
<dbReference type="GO" id="GO:0005829">
    <property type="term" value="C:cytosol"/>
    <property type="evidence" value="ECO:0007669"/>
    <property type="project" value="TreeGrafter"/>
</dbReference>
<keyword evidence="2 4" id="KW-0808">Transferase</keyword>
<gene>
    <name evidence="4" type="primary">rlmB</name>
    <name evidence="4" type="ORF">FHG85_03920</name>
</gene>
<dbReference type="Pfam" id="PF00588">
    <property type="entry name" value="SpoU_methylase"/>
    <property type="match status" value="1"/>
</dbReference>
<dbReference type="SUPFAM" id="SSF55315">
    <property type="entry name" value="L30e-like"/>
    <property type="match status" value="1"/>
</dbReference>
<keyword evidence="1 4" id="KW-0489">Methyltransferase</keyword>
<dbReference type="NCBIfam" id="TIGR00186">
    <property type="entry name" value="rRNA_methyl_3"/>
    <property type="match status" value="1"/>
</dbReference>
<dbReference type="Gene3D" id="3.30.1330.30">
    <property type="match status" value="1"/>
</dbReference>
<keyword evidence="5" id="KW-1185">Reference proteome</keyword>
<dbReference type="GO" id="GO:0003723">
    <property type="term" value="F:RNA binding"/>
    <property type="evidence" value="ECO:0007669"/>
    <property type="project" value="InterPro"/>
</dbReference>
<dbReference type="AlphaFoldDB" id="A0A7D3XDW9"/>
<dbReference type="InterPro" id="IPR029026">
    <property type="entry name" value="tRNA_m1G_MTases_N"/>
</dbReference>
<dbReference type="SUPFAM" id="SSF75217">
    <property type="entry name" value="alpha/beta knot"/>
    <property type="match status" value="1"/>
</dbReference>
<dbReference type="InterPro" id="IPR001537">
    <property type="entry name" value="SpoU_MeTrfase"/>
</dbReference>
<evidence type="ECO:0000313" key="4">
    <source>
        <dbReference type="EMBL" id="QKG79447.1"/>
    </source>
</evidence>
<dbReference type="GO" id="GO:0032259">
    <property type="term" value="P:methylation"/>
    <property type="evidence" value="ECO:0007669"/>
    <property type="project" value="UniProtKB-KW"/>
</dbReference>
<dbReference type="PANTHER" id="PTHR46429:SF1">
    <property type="entry name" value="23S RRNA (GUANOSINE-2'-O-)-METHYLTRANSFERASE RLMB"/>
    <property type="match status" value="1"/>
</dbReference>
<dbReference type="InterPro" id="IPR029064">
    <property type="entry name" value="Ribosomal_eL30-like_sf"/>
</dbReference>